<dbReference type="PANTHER" id="PTHR43045:SF1">
    <property type="entry name" value="SHIKIMATE TRANSPORTER"/>
    <property type="match status" value="1"/>
</dbReference>
<gene>
    <name evidence="10" type="ORF">ACFQQL_02845</name>
</gene>
<comment type="subcellular location">
    <subcellularLocation>
        <location evidence="1">Cell inner membrane</location>
        <topology evidence="1">Multi-pass membrane protein</topology>
    </subcellularLocation>
</comment>
<keyword evidence="6 8" id="KW-1133">Transmembrane helix</keyword>
<keyword evidence="5 8" id="KW-0812">Transmembrane</keyword>
<keyword evidence="4" id="KW-0997">Cell inner membrane</keyword>
<evidence type="ECO:0000313" key="11">
    <source>
        <dbReference type="Proteomes" id="UP001596455"/>
    </source>
</evidence>
<feature type="transmembrane region" description="Helical" evidence="8">
    <location>
        <begin position="37"/>
        <end position="55"/>
    </location>
</feature>
<dbReference type="Pfam" id="PF07690">
    <property type="entry name" value="MFS_1"/>
    <property type="match status" value="1"/>
</dbReference>
<feature type="transmembrane region" description="Helical" evidence="8">
    <location>
        <begin position="199"/>
        <end position="218"/>
    </location>
</feature>
<dbReference type="PROSITE" id="PS50850">
    <property type="entry name" value="MFS"/>
    <property type="match status" value="1"/>
</dbReference>
<name>A0ABW2Q9E7_9MICO</name>
<dbReference type="InterPro" id="IPR036259">
    <property type="entry name" value="MFS_trans_sf"/>
</dbReference>
<dbReference type="RefSeq" id="WP_382391046.1">
    <property type="nucleotide sequence ID" value="NZ_JBHTCQ010000001.1"/>
</dbReference>
<keyword evidence="11" id="KW-1185">Reference proteome</keyword>
<dbReference type="CDD" id="cd17369">
    <property type="entry name" value="MFS_ShiA_like"/>
    <property type="match status" value="1"/>
</dbReference>
<feature type="transmembrane region" description="Helical" evidence="8">
    <location>
        <begin position="122"/>
        <end position="147"/>
    </location>
</feature>
<feature type="transmembrane region" description="Helical" evidence="8">
    <location>
        <begin position="167"/>
        <end position="187"/>
    </location>
</feature>
<dbReference type="Gene3D" id="1.20.1250.20">
    <property type="entry name" value="MFS general substrate transporter like domains"/>
    <property type="match status" value="2"/>
</dbReference>
<evidence type="ECO:0000256" key="3">
    <source>
        <dbReference type="ARBA" id="ARBA00022475"/>
    </source>
</evidence>
<dbReference type="InterPro" id="IPR004736">
    <property type="entry name" value="MHS_symport"/>
</dbReference>
<feature type="transmembrane region" description="Helical" evidence="8">
    <location>
        <begin position="407"/>
        <end position="429"/>
    </location>
</feature>
<feature type="transmembrane region" description="Helical" evidence="8">
    <location>
        <begin position="315"/>
        <end position="334"/>
    </location>
</feature>
<accession>A0ABW2Q9E7</accession>
<keyword evidence="7 8" id="KW-0472">Membrane</keyword>
<dbReference type="Proteomes" id="UP001596455">
    <property type="component" value="Unassembled WGS sequence"/>
</dbReference>
<dbReference type="EMBL" id="JBHTCQ010000001">
    <property type="protein sequence ID" value="MFC7404033.1"/>
    <property type="molecule type" value="Genomic_DNA"/>
</dbReference>
<evidence type="ECO:0000256" key="1">
    <source>
        <dbReference type="ARBA" id="ARBA00004429"/>
    </source>
</evidence>
<proteinExistence type="predicted"/>
<dbReference type="NCBIfam" id="TIGR00883">
    <property type="entry name" value="2A0106"/>
    <property type="match status" value="1"/>
</dbReference>
<evidence type="ECO:0000256" key="7">
    <source>
        <dbReference type="ARBA" id="ARBA00023136"/>
    </source>
</evidence>
<dbReference type="SUPFAM" id="SSF103473">
    <property type="entry name" value="MFS general substrate transporter"/>
    <property type="match status" value="1"/>
</dbReference>
<evidence type="ECO:0000259" key="9">
    <source>
        <dbReference type="PROSITE" id="PS50850"/>
    </source>
</evidence>
<evidence type="ECO:0000256" key="6">
    <source>
        <dbReference type="ARBA" id="ARBA00022989"/>
    </source>
</evidence>
<protein>
    <submittedName>
        <fullName evidence="10">MFS transporter</fullName>
    </submittedName>
</protein>
<feature type="transmembrane region" description="Helical" evidence="8">
    <location>
        <begin position="61"/>
        <end position="83"/>
    </location>
</feature>
<keyword evidence="2" id="KW-0813">Transport</keyword>
<feature type="transmembrane region" description="Helical" evidence="8">
    <location>
        <begin position="380"/>
        <end position="401"/>
    </location>
</feature>
<comment type="caution">
    <text evidence="10">The sequence shown here is derived from an EMBL/GenBank/DDBJ whole genome shotgun (WGS) entry which is preliminary data.</text>
</comment>
<feature type="transmembrane region" description="Helical" evidence="8">
    <location>
        <begin position="340"/>
        <end position="359"/>
    </location>
</feature>
<organism evidence="10 11">
    <name type="scientific">Georgenia alba</name>
    <dbReference type="NCBI Taxonomy" id="2233858"/>
    <lineage>
        <taxon>Bacteria</taxon>
        <taxon>Bacillati</taxon>
        <taxon>Actinomycetota</taxon>
        <taxon>Actinomycetes</taxon>
        <taxon>Micrococcales</taxon>
        <taxon>Bogoriellaceae</taxon>
        <taxon>Georgenia</taxon>
    </lineage>
</organism>
<evidence type="ECO:0000313" key="10">
    <source>
        <dbReference type="EMBL" id="MFC7404033.1"/>
    </source>
</evidence>
<sequence length="437" mass="46874">MTSTATASRTDEPDVRRESRKAAISSFVGTSIEWYDYYLYGTAAALIFPAVFFPGDDSAIGVIKAFATYAVGFAARPLGGFVFGHFGDRIGRKTMLMISLLLMGVSTFAIGLLPAYATVGLWAPALLCLMRLIQGFAVGGEWGSAVVMVVEHAPKGRRGLFGSFPQLGVPVGLLLSSGVFGLVSTMVGDEAFTAWGWRIPFLLSAVLIVVGIVVRLTVAESPAFQRLVETDTRSEKPSRDVLVHHWRNLLLTIGMKLFQNAVFYIYTVFMLAYISGTLGMDRQVGLNAVMIASVIGLATIPGWSWLSDRVGRKPVYLAGCILGTLYFPASFLLIDTADVLWVTVGMIIGANLLHDMVYGPQAVYFAELFGTKVRLSGASIGYQIGAMLAGGFSPLIAAALLNAQGGATWGISLYIMALGVISTVCTLLARETLRAKF</sequence>
<evidence type="ECO:0000256" key="8">
    <source>
        <dbReference type="SAM" id="Phobius"/>
    </source>
</evidence>
<feature type="transmembrane region" description="Helical" evidence="8">
    <location>
        <begin position="95"/>
        <end position="116"/>
    </location>
</feature>
<dbReference type="PANTHER" id="PTHR43045">
    <property type="entry name" value="SHIKIMATE TRANSPORTER"/>
    <property type="match status" value="1"/>
</dbReference>
<feature type="domain" description="Major facilitator superfamily (MFS) profile" evidence="9">
    <location>
        <begin position="22"/>
        <end position="434"/>
    </location>
</feature>
<reference evidence="11" key="1">
    <citation type="journal article" date="2019" name="Int. J. Syst. Evol. Microbiol.">
        <title>The Global Catalogue of Microorganisms (GCM) 10K type strain sequencing project: providing services to taxonomists for standard genome sequencing and annotation.</title>
        <authorList>
            <consortium name="The Broad Institute Genomics Platform"/>
            <consortium name="The Broad Institute Genome Sequencing Center for Infectious Disease"/>
            <person name="Wu L."/>
            <person name="Ma J."/>
        </authorList>
    </citation>
    <scope>NUCLEOTIDE SEQUENCE [LARGE SCALE GENOMIC DNA]</scope>
    <source>
        <strain evidence="11">JCM 1490</strain>
    </source>
</reference>
<evidence type="ECO:0000256" key="5">
    <source>
        <dbReference type="ARBA" id="ARBA00022692"/>
    </source>
</evidence>
<feature type="transmembrane region" description="Helical" evidence="8">
    <location>
        <begin position="284"/>
        <end position="303"/>
    </location>
</feature>
<evidence type="ECO:0000256" key="2">
    <source>
        <dbReference type="ARBA" id="ARBA00022448"/>
    </source>
</evidence>
<keyword evidence="3" id="KW-1003">Cell membrane</keyword>
<feature type="transmembrane region" description="Helical" evidence="8">
    <location>
        <begin position="257"/>
        <end position="278"/>
    </location>
</feature>
<evidence type="ECO:0000256" key="4">
    <source>
        <dbReference type="ARBA" id="ARBA00022519"/>
    </source>
</evidence>
<dbReference type="InterPro" id="IPR020846">
    <property type="entry name" value="MFS_dom"/>
</dbReference>
<dbReference type="InterPro" id="IPR011701">
    <property type="entry name" value="MFS"/>
</dbReference>